<evidence type="ECO:0000256" key="2">
    <source>
        <dbReference type="ARBA" id="ARBA00022771"/>
    </source>
</evidence>
<dbReference type="PROSITE" id="PS01360">
    <property type="entry name" value="ZF_MYND_1"/>
    <property type="match status" value="1"/>
</dbReference>
<keyword evidence="1" id="KW-0479">Metal-binding</keyword>
<dbReference type="Proteomes" id="UP000275078">
    <property type="component" value="Unassembled WGS sequence"/>
</dbReference>
<dbReference type="EMBL" id="ML119672">
    <property type="protein sequence ID" value="RPA82301.1"/>
    <property type="molecule type" value="Genomic_DNA"/>
</dbReference>
<keyword evidence="7" id="KW-1185">Reference proteome</keyword>
<proteinExistence type="predicted"/>
<dbReference type="Pfam" id="PF01753">
    <property type="entry name" value="zf-MYND"/>
    <property type="match status" value="1"/>
</dbReference>
<evidence type="ECO:0000313" key="7">
    <source>
        <dbReference type="Proteomes" id="UP000275078"/>
    </source>
</evidence>
<protein>
    <recommendedName>
        <fullName evidence="5">MYND-type domain-containing protein</fullName>
    </recommendedName>
</protein>
<keyword evidence="3" id="KW-0862">Zinc</keyword>
<dbReference type="InterPro" id="IPR002893">
    <property type="entry name" value="Znf_MYND"/>
</dbReference>
<dbReference type="GO" id="GO:0008270">
    <property type="term" value="F:zinc ion binding"/>
    <property type="evidence" value="ECO:0007669"/>
    <property type="project" value="UniProtKB-KW"/>
</dbReference>
<evidence type="ECO:0000256" key="4">
    <source>
        <dbReference type="PROSITE-ProRule" id="PRU00134"/>
    </source>
</evidence>
<dbReference type="STRING" id="1160509.A0A3N4IDL3"/>
<accession>A0A3N4IDL3</accession>
<reference evidence="6 7" key="1">
    <citation type="journal article" date="2018" name="Nat. Ecol. Evol.">
        <title>Pezizomycetes genomes reveal the molecular basis of ectomycorrhizal truffle lifestyle.</title>
        <authorList>
            <person name="Murat C."/>
            <person name="Payen T."/>
            <person name="Noel B."/>
            <person name="Kuo A."/>
            <person name="Morin E."/>
            <person name="Chen J."/>
            <person name="Kohler A."/>
            <person name="Krizsan K."/>
            <person name="Balestrini R."/>
            <person name="Da Silva C."/>
            <person name="Montanini B."/>
            <person name="Hainaut M."/>
            <person name="Levati E."/>
            <person name="Barry K.W."/>
            <person name="Belfiori B."/>
            <person name="Cichocki N."/>
            <person name="Clum A."/>
            <person name="Dockter R.B."/>
            <person name="Fauchery L."/>
            <person name="Guy J."/>
            <person name="Iotti M."/>
            <person name="Le Tacon F."/>
            <person name="Lindquist E.A."/>
            <person name="Lipzen A."/>
            <person name="Malagnac F."/>
            <person name="Mello A."/>
            <person name="Molinier V."/>
            <person name="Miyauchi S."/>
            <person name="Poulain J."/>
            <person name="Riccioni C."/>
            <person name="Rubini A."/>
            <person name="Sitrit Y."/>
            <person name="Splivallo R."/>
            <person name="Traeger S."/>
            <person name="Wang M."/>
            <person name="Zifcakova L."/>
            <person name="Wipf D."/>
            <person name="Zambonelli A."/>
            <person name="Paolocci F."/>
            <person name="Nowrousian M."/>
            <person name="Ottonello S."/>
            <person name="Baldrian P."/>
            <person name="Spatafora J.W."/>
            <person name="Henrissat B."/>
            <person name="Nagy L.G."/>
            <person name="Aury J.M."/>
            <person name="Wincker P."/>
            <person name="Grigoriev I.V."/>
            <person name="Bonfante P."/>
            <person name="Martin F.M."/>
        </authorList>
    </citation>
    <scope>NUCLEOTIDE SEQUENCE [LARGE SCALE GENOMIC DNA]</scope>
    <source>
        <strain evidence="6 7">RN42</strain>
    </source>
</reference>
<name>A0A3N4IDL3_ASCIM</name>
<keyword evidence="2 4" id="KW-0863">Zinc-finger</keyword>
<sequence length="236" mass="27363">MASRMKYPWDSDEPTNSLRNEVTFPSIQRIVEDNNTDLTSVPKIDYHCAYIGTIDDIVVRDFLDSHRLVLLVKGRVKKEIKVAFYDRTRGLPLLSYIQIGYALVVLYPKPHQFIEDMGQPVGFKIEDEQMKNIRIIPHSYRKLLAANDRYFSLISKPPNCAGCNSDKEDTATKKLPRCPRCWVTKYCGKECQTEDWDKHKKECRPLKDVQWFTRKDWATVQDDAPGKLPVMFTGAD</sequence>
<dbReference type="AlphaFoldDB" id="A0A3N4IDL3"/>
<evidence type="ECO:0000313" key="6">
    <source>
        <dbReference type="EMBL" id="RPA82301.1"/>
    </source>
</evidence>
<dbReference type="OrthoDB" id="265717at2759"/>
<feature type="domain" description="MYND-type" evidence="5">
    <location>
        <begin position="160"/>
        <end position="203"/>
    </location>
</feature>
<evidence type="ECO:0000256" key="3">
    <source>
        <dbReference type="ARBA" id="ARBA00022833"/>
    </source>
</evidence>
<gene>
    <name evidence="6" type="ORF">BJ508DRAFT_325570</name>
</gene>
<organism evidence="6 7">
    <name type="scientific">Ascobolus immersus RN42</name>
    <dbReference type="NCBI Taxonomy" id="1160509"/>
    <lineage>
        <taxon>Eukaryota</taxon>
        <taxon>Fungi</taxon>
        <taxon>Dikarya</taxon>
        <taxon>Ascomycota</taxon>
        <taxon>Pezizomycotina</taxon>
        <taxon>Pezizomycetes</taxon>
        <taxon>Pezizales</taxon>
        <taxon>Ascobolaceae</taxon>
        <taxon>Ascobolus</taxon>
    </lineage>
</organism>
<evidence type="ECO:0000256" key="1">
    <source>
        <dbReference type="ARBA" id="ARBA00022723"/>
    </source>
</evidence>
<dbReference type="Gene3D" id="6.10.140.2220">
    <property type="match status" value="1"/>
</dbReference>
<evidence type="ECO:0000259" key="5">
    <source>
        <dbReference type="PROSITE" id="PS50865"/>
    </source>
</evidence>
<dbReference type="SUPFAM" id="SSF144232">
    <property type="entry name" value="HIT/MYND zinc finger-like"/>
    <property type="match status" value="1"/>
</dbReference>
<dbReference type="PROSITE" id="PS50865">
    <property type="entry name" value="ZF_MYND_2"/>
    <property type="match status" value="1"/>
</dbReference>